<dbReference type="InterPro" id="IPR000215">
    <property type="entry name" value="Serpin_fam"/>
</dbReference>
<dbReference type="InterPro" id="IPR042185">
    <property type="entry name" value="Serpin_sf_2"/>
</dbReference>
<keyword evidence="3" id="KW-1185">Reference proteome</keyword>
<dbReference type="EMBL" id="CP026304">
    <property type="protein sequence ID" value="AVZ72734.1"/>
    <property type="molecule type" value="Genomic_DNA"/>
</dbReference>
<gene>
    <name evidence="2" type="ORF">SLUN_11580</name>
</gene>
<evidence type="ECO:0000313" key="2">
    <source>
        <dbReference type="EMBL" id="AVZ72734.1"/>
    </source>
</evidence>
<dbReference type="PANTHER" id="PTHR11461">
    <property type="entry name" value="SERINE PROTEASE INHIBITOR, SERPIN"/>
    <property type="match status" value="1"/>
</dbReference>
<dbReference type="Pfam" id="PF00079">
    <property type="entry name" value="Serpin"/>
    <property type="match status" value="1"/>
</dbReference>
<dbReference type="GO" id="GO:0004867">
    <property type="term" value="F:serine-type endopeptidase inhibitor activity"/>
    <property type="evidence" value="ECO:0007669"/>
    <property type="project" value="InterPro"/>
</dbReference>
<dbReference type="GO" id="GO:0005615">
    <property type="term" value="C:extracellular space"/>
    <property type="evidence" value="ECO:0007669"/>
    <property type="project" value="InterPro"/>
</dbReference>
<dbReference type="AlphaFoldDB" id="A0A2R4T0V4"/>
<organism evidence="2 3">
    <name type="scientific">Streptomyces lunaelactis</name>
    <dbReference type="NCBI Taxonomy" id="1535768"/>
    <lineage>
        <taxon>Bacteria</taxon>
        <taxon>Bacillati</taxon>
        <taxon>Actinomycetota</taxon>
        <taxon>Actinomycetes</taxon>
        <taxon>Kitasatosporales</taxon>
        <taxon>Streptomycetaceae</taxon>
        <taxon>Streptomyces</taxon>
    </lineage>
</organism>
<sequence length="177" mass="19261">MIRRFAERLLHTLARDDEDLVCSPAGLWQGLAVMAAGARAETADELRELLGVAGPVAAEAVRELAVRREPALAAAVWSRKPMREDFRARLPHVGYGGLDDAAAIDAWVHGATSGLVERLPLAPDPDTSFLLVSAFGVREAWATPFEDEDTEYRPFTDARGNRDRVPMMTRKVPAAGA</sequence>
<proteinExistence type="predicted"/>
<dbReference type="InterPro" id="IPR023796">
    <property type="entry name" value="Serpin_dom"/>
</dbReference>
<evidence type="ECO:0000259" key="1">
    <source>
        <dbReference type="Pfam" id="PF00079"/>
    </source>
</evidence>
<protein>
    <recommendedName>
        <fullName evidence="1">Serpin domain-containing protein</fullName>
    </recommendedName>
</protein>
<name>A0A2R4T0V4_9ACTN</name>
<dbReference type="OrthoDB" id="9764871at2"/>
<dbReference type="GeneID" id="55655898"/>
<dbReference type="KEGG" id="slk:SLUN_11580"/>
<feature type="domain" description="Serpin" evidence="1">
    <location>
        <begin position="3"/>
        <end position="171"/>
    </location>
</feature>
<dbReference type="InterPro" id="IPR042178">
    <property type="entry name" value="Serpin_sf_1"/>
</dbReference>
<dbReference type="SUPFAM" id="SSF56574">
    <property type="entry name" value="Serpins"/>
    <property type="match status" value="1"/>
</dbReference>
<dbReference type="Gene3D" id="2.30.39.10">
    <property type="entry name" value="Alpha-1-antitrypsin, domain 1"/>
    <property type="match status" value="1"/>
</dbReference>
<dbReference type="RefSeq" id="WP_108148414.1">
    <property type="nucleotide sequence ID" value="NZ_CP026304.1"/>
</dbReference>
<dbReference type="InterPro" id="IPR036186">
    <property type="entry name" value="Serpin_sf"/>
</dbReference>
<accession>A0A2R4T0V4</accession>
<evidence type="ECO:0000313" key="3">
    <source>
        <dbReference type="Proteomes" id="UP000244201"/>
    </source>
</evidence>
<reference evidence="2 3" key="1">
    <citation type="submission" date="2018-01" db="EMBL/GenBank/DDBJ databases">
        <title>Complete genome sequence of Streptomyces lunaelactis MM109T, a Ferroverdin A producer isolated from cave moonmilk deposits.</title>
        <authorList>
            <person name="Naome A."/>
            <person name="Martinet L."/>
            <person name="Maciejewska M."/>
            <person name="Anderssen S."/>
            <person name="Adam D."/>
            <person name="Tenconi E."/>
            <person name="Deflandre B."/>
            <person name="Arguelles-Arias A."/>
            <person name="Calusinska M."/>
            <person name="Copieters W."/>
            <person name="Karim L."/>
            <person name="Hanikenne M."/>
            <person name="Baurain D."/>
            <person name="van Wezel G."/>
            <person name="Smargiasso N."/>
            <person name="de Pauw E."/>
            <person name="Delfosse P."/>
            <person name="Rigali S."/>
        </authorList>
    </citation>
    <scope>NUCLEOTIDE SEQUENCE [LARGE SCALE GENOMIC DNA]</scope>
    <source>
        <strain evidence="2 3">MM109</strain>
    </source>
</reference>
<dbReference type="Proteomes" id="UP000244201">
    <property type="component" value="Chromosome"/>
</dbReference>
<dbReference type="Gene3D" id="3.30.497.10">
    <property type="entry name" value="Antithrombin, subunit I, domain 2"/>
    <property type="match status" value="2"/>
</dbReference>
<dbReference type="PANTHER" id="PTHR11461:SF211">
    <property type="entry name" value="GH10112P-RELATED"/>
    <property type="match status" value="1"/>
</dbReference>